<keyword evidence="2" id="KW-1185">Reference proteome</keyword>
<gene>
    <name evidence="1" type="ORF">CDAR_195221</name>
</gene>
<dbReference type="AlphaFoldDB" id="A0AAV4R0H3"/>
<evidence type="ECO:0000313" key="1">
    <source>
        <dbReference type="EMBL" id="GIY13850.1"/>
    </source>
</evidence>
<accession>A0AAV4R0H3</accession>
<dbReference type="Proteomes" id="UP001054837">
    <property type="component" value="Unassembled WGS sequence"/>
</dbReference>
<name>A0AAV4R0H3_9ARAC</name>
<sequence length="82" mass="9560">MTFKLKRSQVDDRRREWLCGSRRLRPLDVFWPVGHSGAKTQRRTGSKGDGGPALEWKGEDCLHAKETPQLSDFSQRIWLYKT</sequence>
<proteinExistence type="predicted"/>
<organism evidence="1 2">
    <name type="scientific">Caerostris darwini</name>
    <dbReference type="NCBI Taxonomy" id="1538125"/>
    <lineage>
        <taxon>Eukaryota</taxon>
        <taxon>Metazoa</taxon>
        <taxon>Ecdysozoa</taxon>
        <taxon>Arthropoda</taxon>
        <taxon>Chelicerata</taxon>
        <taxon>Arachnida</taxon>
        <taxon>Araneae</taxon>
        <taxon>Araneomorphae</taxon>
        <taxon>Entelegynae</taxon>
        <taxon>Araneoidea</taxon>
        <taxon>Araneidae</taxon>
        <taxon>Caerostris</taxon>
    </lineage>
</organism>
<comment type="caution">
    <text evidence="1">The sequence shown here is derived from an EMBL/GenBank/DDBJ whole genome shotgun (WGS) entry which is preliminary data.</text>
</comment>
<protein>
    <submittedName>
        <fullName evidence="1">Uncharacterized protein</fullName>
    </submittedName>
</protein>
<evidence type="ECO:0000313" key="2">
    <source>
        <dbReference type="Proteomes" id="UP001054837"/>
    </source>
</evidence>
<reference evidence="1 2" key="1">
    <citation type="submission" date="2021-06" db="EMBL/GenBank/DDBJ databases">
        <title>Caerostris darwini draft genome.</title>
        <authorList>
            <person name="Kono N."/>
            <person name="Arakawa K."/>
        </authorList>
    </citation>
    <scope>NUCLEOTIDE SEQUENCE [LARGE SCALE GENOMIC DNA]</scope>
</reference>
<dbReference type="EMBL" id="BPLQ01005289">
    <property type="protein sequence ID" value="GIY13850.1"/>
    <property type="molecule type" value="Genomic_DNA"/>
</dbReference>